<accession>A0A0P9LMT0</accession>
<dbReference type="EMBL" id="LJPX01000116">
    <property type="protein sequence ID" value="KPW79464.1"/>
    <property type="molecule type" value="Genomic_DNA"/>
</dbReference>
<dbReference type="Proteomes" id="UP000050564">
    <property type="component" value="Unassembled WGS sequence"/>
</dbReference>
<dbReference type="PATRIC" id="fig|86840.3.peg.3718"/>
<dbReference type="AlphaFoldDB" id="A0A0P9LMT0"/>
<gene>
    <name evidence="1" type="ORF">ALO81_02648</name>
</gene>
<sequence>SAMGCEAALIQTTSVVPDVPYAPVYCRYPAVRGQVRSYKNREIADKRNVARSAATQRVSARRAWERTRPRWAAK</sequence>
<protein>
    <submittedName>
        <fullName evidence="1">Uncharacterized protein</fullName>
    </submittedName>
</protein>
<feature type="non-terminal residue" evidence="1">
    <location>
        <position position="1"/>
    </location>
</feature>
<feature type="non-terminal residue" evidence="1">
    <location>
        <position position="74"/>
    </location>
</feature>
<comment type="caution">
    <text evidence="1">The sequence shown here is derived from an EMBL/GenBank/DDBJ whole genome shotgun (WGS) entry which is preliminary data.</text>
</comment>
<proteinExistence type="predicted"/>
<evidence type="ECO:0000313" key="1">
    <source>
        <dbReference type="EMBL" id="KPW79464.1"/>
    </source>
</evidence>
<name>A0A0P9LMT0_PSECA</name>
<evidence type="ECO:0000313" key="2">
    <source>
        <dbReference type="Proteomes" id="UP000050564"/>
    </source>
</evidence>
<organism evidence="1 2">
    <name type="scientific">Pseudomonas cannabina</name>
    <dbReference type="NCBI Taxonomy" id="86840"/>
    <lineage>
        <taxon>Bacteria</taxon>
        <taxon>Pseudomonadati</taxon>
        <taxon>Pseudomonadota</taxon>
        <taxon>Gammaproteobacteria</taxon>
        <taxon>Pseudomonadales</taxon>
        <taxon>Pseudomonadaceae</taxon>
        <taxon>Pseudomonas</taxon>
    </lineage>
</organism>
<reference evidence="1 2" key="1">
    <citation type="submission" date="2015-09" db="EMBL/GenBank/DDBJ databases">
        <title>Genome announcement of multiple Pseudomonas syringae strains.</title>
        <authorList>
            <person name="Thakur S."/>
            <person name="Wang P.W."/>
            <person name="Gong Y."/>
            <person name="Weir B.S."/>
            <person name="Guttman D.S."/>
        </authorList>
    </citation>
    <scope>NUCLEOTIDE SEQUENCE [LARGE SCALE GENOMIC DNA]</scope>
    <source>
        <strain evidence="1 2">ICMP2823</strain>
    </source>
</reference>